<keyword evidence="4" id="KW-0679">Respiratory chain</keyword>
<evidence type="ECO:0000259" key="11">
    <source>
        <dbReference type="Pfam" id="PF02320"/>
    </source>
</evidence>
<evidence type="ECO:0000256" key="3">
    <source>
        <dbReference type="ARBA" id="ARBA00022448"/>
    </source>
</evidence>
<dbReference type="InterPro" id="IPR003422">
    <property type="entry name" value="Cyt_b-c1_6"/>
</dbReference>
<evidence type="ECO:0000256" key="10">
    <source>
        <dbReference type="SAM" id="MobiDB-lite"/>
    </source>
</evidence>
<keyword evidence="5" id="KW-0999">Mitochondrion inner membrane</keyword>
<evidence type="ECO:0000256" key="7">
    <source>
        <dbReference type="ARBA" id="ARBA00023128"/>
    </source>
</evidence>
<feature type="region of interest" description="Disordered" evidence="10">
    <location>
        <begin position="23"/>
        <end position="68"/>
    </location>
</feature>
<keyword evidence="6" id="KW-0249">Electron transport</keyword>
<dbReference type="SUPFAM" id="SSF81531">
    <property type="entry name" value="Non-heme 11 kDa protein of cytochrome bc1 complex (Ubiquinol-cytochrome c reductase)"/>
    <property type="match status" value="1"/>
</dbReference>
<evidence type="ECO:0000256" key="8">
    <source>
        <dbReference type="ARBA" id="ARBA00023136"/>
    </source>
</evidence>
<sequence>MSVQNQGFFASVFSSVFATAHAEEEDKANDQQVAASGPESEEEEDKEDAPAAEEEEEEEEDEEPVDVMPEIRAQCEATPECAPAKKHFEHCEKKVRGGEGWEHEDCVEELWHLMHCVDACAAPKLWAKLV</sequence>
<dbReference type="PANTHER" id="PTHR15336:SF0">
    <property type="entry name" value="CYTOCHROME B-C1 COMPLEX SUBUNIT 6, MITOCHONDRIAL"/>
    <property type="match status" value="1"/>
</dbReference>
<dbReference type="FunFam" id="1.10.287.20:FF:000001">
    <property type="entry name" value="Cytochrome b-c1 complex subunit 6"/>
    <property type="match status" value="1"/>
</dbReference>
<comment type="subcellular location">
    <subcellularLocation>
        <location evidence="1">Mitochondrion inner membrane</location>
        <topology evidence="1">Peripheral membrane protein</topology>
        <orientation evidence="1">Intermembrane side</orientation>
    </subcellularLocation>
</comment>
<evidence type="ECO:0000256" key="9">
    <source>
        <dbReference type="ARBA" id="ARBA00023157"/>
    </source>
</evidence>
<keyword evidence="9" id="KW-1015">Disulfide bond</keyword>
<comment type="similarity">
    <text evidence="2">Belongs to the UQCRH/QCR6 family.</text>
</comment>
<dbReference type="GO" id="GO:0005743">
    <property type="term" value="C:mitochondrial inner membrane"/>
    <property type="evidence" value="ECO:0007669"/>
    <property type="project" value="UniProtKB-SubCell"/>
</dbReference>
<organism evidence="12">
    <name type="scientific">Phaffia rhodozyma</name>
    <name type="common">Yeast</name>
    <name type="synonym">Xanthophyllomyces dendrorhous</name>
    <dbReference type="NCBI Taxonomy" id="264483"/>
    <lineage>
        <taxon>Eukaryota</taxon>
        <taxon>Fungi</taxon>
        <taxon>Dikarya</taxon>
        <taxon>Basidiomycota</taxon>
        <taxon>Agaricomycotina</taxon>
        <taxon>Tremellomycetes</taxon>
        <taxon>Cystofilobasidiales</taxon>
        <taxon>Mrakiaceae</taxon>
        <taxon>Phaffia</taxon>
    </lineage>
</organism>
<keyword evidence="3" id="KW-0813">Transport</keyword>
<evidence type="ECO:0000256" key="2">
    <source>
        <dbReference type="ARBA" id="ARBA00006498"/>
    </source>
</evidence>
<evidence type="ECO:0000256" key="5">
    <source>
        <dbReference type="ARBA" id="ARBA00022792"/>
    </source>
</evidence>
<dbReference type="Pfam" id="PF02320">
    <property type="entry name" value="UCR_hinge"/>
    <property type="match status" value="1"/>
</dbReference>
<feature type="domain" description="Ubiquinol-cytochrome C reductase hinge" evidence="11">
    <location>
        <begin position="66"/>
        <end position="129"/>
    </location>
</feature>
<evidence type="ECO:0000256" key="4">
    <source>
        <dbReference type="ARBA" id="ARBA00022660"/>
    </source>
</evidence>
<protein>
    <submittedName>
        <fullName evidence="12">Non-heme 11 kDa protein of cytochrome bc1 complex</fullName>
    </submittedName>
</protein>
<dbReference type="AlphaFoldDB" id="A0A0F7SNS1"/>
<keyword evidence="7" id="KW-0496">Mitochondrion</keyword>
<dbReference type="GO" id="GO:0006122">
    <property type="term" value="P:mitochondrial electron transport, ubiquinol to cytochrome c"/>
    <property type="evidence" value="ECO:0007669"/>
    <property type="project" value="InterPro"/>
</dbReference>
<dbReference type="InterPro" id="IPR023184">
    <property type="entry name" value="Ubol_cytC_Rdtase_hinge_dom"/>
</dbReference>
<keyword evidence="8" id="KW-0472">Membrane</keyword>
<dbReference type="EMBL" id="LN483142">
    <property type="protein sequence ID" value="CED83076.1"/>
    <property type="molecule type" value="Genomic_DNA"/>
</dbReference>
<name>A0A0F7SNS1_PHARH</name>
<reference evidence="12" key="1">
    <citation type="submission" date="2014-08" db="EMBL/GenBank/DDBJ databases">
        <authorList>
            <person name="Sharma Rahul"/>
            <person name="Thines Marco"/>
        </authorList>
    </citation>
    <scope>NUCLEOTIDE SEQUENCE</scope>
</reference>
<evidence type="ECO:0000313" key="12">
    <source>
        <dbReference type="EMBL" id="CED83076.1"/>
    </source>
</evidence>
<dbReference type="InterPro" id="IPR036811">
    <property type="entry name" value="Ubol_cytC_Rdtase_hinge_dom_sf"/>
</dbReference>
<evidence type="ECO:0000256" key="1">
    <source>
        <dbReference type="ARBA" id="ARBA00004137"/>
    </source>
</evidence>
<evidence type="ECO:0000256" key="6">
    <source>
        <dbReference type="ARBA" id="ARBA00022982"/>
    </source>
</evidence>
<dbReference type="Gene3D" id="1.10.287.20">
    <property type="entry name" value="Ubiquinol-cytochrome C reductase hinge domain"/>
    <property type="match status" value="1"/>
</dbReference>
<accession>A0A0F7SNS1</accession>
<dbReference type="PANTHER" id="PTHR15336">
    <property type="entry name" value="UBIQUINOL-CYTOCHROME C REDUCTASE COMPLEX 7.8 KDA PROTEIN"/>
    <property type="match status" value="1"/>
</dbReference>
<proteinExistence type="inferred from homology"/>
<feature type="compositionally biased region" description="Acidic residues" evidence="10">
    <location>
        <begin position="39"/>
        <end position="65"/>
    </location>
</feature>